<protein>
    <submittedName>
        <fullName evidence="3">Uncharacterized protein LOC113848359</fullName>
    </submittedName>
</protein>
<feature type="compositionally biased region" description="Basic and acidic residues" evidence="1">
    <location>
        <begin position="94"/>
        <end position="105"/>
    </location>
</feature>
<keyword evidence="2" id="KW-1185">Reference proteome</keyword>
<feature type="region of interest" description="Disordered" evidence="1">
    <location>
        <begin position="83"/>
        <end position="113"/>
    </location>
</feature>
<reference evidence="3" key="2">
    <citation type="submission" date="2025-08" db="UniProtKB">
        <authorList>
            <consortium name="RefSeq"/>
        </authorList>
    </citation>
    <scope>IDENTIFICATION</scope>
    <source>
        <tissue evidence="3">Young leaves</tissue>
    </source>
</reference>
<dbReference type="RefSeq" id="XP_027333634.1">
    <property type="nucleotide sequence ID" value="XM_027477833.1"/>
</dbReference>
<proteinExistence type="predicted"/>
<dbReference type="KEGG" id="aprc:113848359"/>
<name>A0A8B8JQR2_ABRPR</name>
<dbReference type="Proteomes" id="UP000694853">
    <property type="component" value="Unplaced"/>
</dbReference>
<dbReference type="GeneID" id="113848359"/>
<evidence type="ECO:0000313" key="2">
    <source>
        <dbReference type="Proteomes" id="UP000694853"/>
    </source>
</evidence>
<accession>A0A8B8JQR2</accession>
<organism evidence="2 3">
    <name type="scientific">Abrus precatorius</name>
    <name type="common">Indian licorice</name>
    <name type="synonym">Glycine abrus</name>
    <dbReference type="NCBI Taxonomy" id="3816"/>
    <lineage>
        <taxon>Eukaryota</taxon>
        <taxon>Viridiplantae</taxon>
        <taxon>Streptophyta</taxon>
        <taxon>Embryophyta</taxon>
        <taxon>Tracheophyta</taxon>
        <taxon>Spermatophyta</taxon>
        <taxon>Magnoliopsida</taxon>
        <taxon>eudicotyledons</taxon>
        <taxon>Gunneridae</taxon>
        <taxon>Pentapetalae</taxon>
        <taxon>rosids</taxon>
        <taxon>fabids</taxon>
        <taxon>Fabales</taxon>
        <taxon>Fabaceae</taxon>
        <taxon>Papilionoideae</taxon>
        <taxon>50 kb inversion clade</taxon>
        <taxon>NPAAA clade</taxon>
        <taxon>indigoferoid/millettioid clade</taxon>
        <taxon>Abreae</taxon>
        <taxon>Abrus</taxon>
    </lineage>
</organism>
<dbReference type="OrthoDB" id="1371135at2759"/>
<sequence length="113" mass="11400">MKCKSICFCIRGHSKKSKENEVEELEKVSHVKASNRGRTKGVASTIPAGDGAGNNVDGTNTIASTDAGVAVAVVTSAHVSLMSVTEGQDGSGRGQDHGHCHDHGGESGADGGG</sequence>
<dbReference type="AlphaFoldDB" id="A0A8B8JQR2"/>
<evidence type="ECO:0000256" key="1">
    <source>
        <dbReference type="SAM" id="MobiDB-lite"/>
    </source>
</evidence>
<evidence type="ECO:0000313" key="3">
    <source>
        <dbReference type="RefSeq" id="XP_027333634.1"/>
    </source>
</evidence>
<feature type="region of interest" description="Disordered" evidence="1">
    <location>
        <begin position="33"/>
        <end position="57"/>
    </location>
</feature>
<reference evidence="2" key="1">
    <citation type="journal article" date="2019" name="Toxins">
        <title>Detection of Abrin-Like and Prepropulchellin-Like Toxin Genes and Transcripts Using Whole Genome Sequencing and Full-Length Transcript Sequencing of Abrus precatorius.</title>
        <authorList>
            <person name="Hovde B.T."/>
            <person name="Daligault H.E."/>
            <person name="Hanschen E.R."/>
            <person name="Kunde Y.A."/>
            <person name="Johnson M.B."/>
            <person name="Starkenburg S.R."/>
            <person name="Johnson S.L."/>
        </authorList>
    </citation>
    <scope>NUCLEOTIDE SEQUENCE [LARGE SCALE GENOMIC DNA]</scope>
</reference>
<gene>
    <name evidence="3" type="primary">LOC113848359</name>
</gene>